<keyword evidence="1" id="KW-0472">Membrane</keyword>
<name>A0A6S6UDK2_9BACT</name>
<accession>A0A6S6UDK2</accession>
<dbReference type="AlphaFoldDB" id="A0A6S6UDK2"/>
<feature type="transmembrane region" description="Helical" evidence="1">
    <location>
        <begin position="162"/>
        <end position="183"/>
    </location>
</feature>
<feature type="transmembrane region" description="Helical" evidence="1">
    <location>
        <begin position="27"/>
        <end position="44"/>
    </location>
</feature>
<sequence>MEQTILDDDSESAVQYKVKLIEENRNYRFFLAALWFAWSLWSFYEGKVTLDLNIEAARRNFQALPYTSANTQAQFLTAILSLFIGVVILMESKKRLSYLVAFLGVQLLLFLDIKLVTANAFVLIPFLFLLFVNRLHVALGCYLASCALFISTVDEGMTELKFLLTYLPLGLTVVLIFLSAWAYRSRFAFLNQIELKLRFRLFLLAITFYCFIDFLHQ</sequence>
<evidence type="ECO:0000256" key="1">
    <source>
        <dbReference type="SAM" id="Phobius"/>
    </source>
</evidence>
<feature type="transmembrane region" description="Helical" evidence="1">
    <location>
        <begin position="96"/>
        <end position="116"/>
    </location>
</feature>
<keyword evidence="1" id="KW-0812">Transmembrane</keyword>
<gene>
    <name evidence="2" type="ORF">HELGO_WM20089</name>
</gene>
<dbReference type="EMBL" id="CACVAQ010000356">
    <property type="protein sequence ID" value="CAA6824969.1"/>
    <property type="molecule type" value="Genomic_DNA"/>
</dbReference>
<protein>
    <submittedName>
        <fullName evidence="2">Uncharacterized protein</fullName>
    </submittedName>
</protein>
<reference evidence="2" key="1">
    <citation type="submission" date="2020-01" db="EMBL/GenBank/DDBJ databases">
        <authorList>
            <person name="Meier V. D."/>
            <person name="Meier V D."/>
        </authorList>
    </citation>
    <scope>NUCLEOTIDE SEQUENCE</scope>
    <source>
        <strain evidence="2">HLG_WM_MAG_10</strain>
    </source>
</reference>
<organism evidence="2">
    <name type="scientific">uncultured Aureispira sp</name>
    <dbReference type="NCBI Taxonomy" id="1331704"/>
    <lineage>
        <taxon>Bacteria</taxon>
        <taxon>Pseudomonadati</taxon>
        <taxon>Bacteroidota</taxon>
        <taxon>Saprospiria</taxon>
        <taxon>Saprospirales</taxon>
        <taxon>Saprospiraceae</taxon>
        <taxon>Aureispira</taxon>
        <taxon>environmental samples</taxon>
    </lineage>
</organism>
<evidence type="ECO:0000313" key="2">
    <source>
        <dbReference type="EMBL" id="CAA6824969.1"/>
    </source>
</evidence>
<feature type="transmembrane region" description="Helical" evidence="1">
    <location>
        <begin position="195"/>
        <end position="215"/>
    </location>
</feature>
<proteinExistence type="predicted"/>
<feature type="transmembrane region" description="Helical" evidence="1">
    <location>
        <begin position="71"/>
        <end position="89"/>
    </location>
</feature>
<keyword evidence="1" id="KW-1133">Transmembrane helix</keyword>
<feature type="transmembrane region" description="Helical" evidence="1">
    <location>
        <begin position="122"/>
        <end position="150"/>
    </location>
</feature>